<evidence type="ECO:0000313" key="2">
    <source>
        <dbReference type="EMBL" id="EPE10314.1"/>
    </source>
</evidence>
<feature type="compositionally biased region" description="Basic and acidic residues" evidence="1">
    <location>
        <begin position="578"/>
        <end position="591"/>
    </location>
</feature>
<dbReference type="EMBL" id="KE148146">
    <property type="protein sequence ID" value="EPE10314.1"/>
    <property type="molecule type" value="Genomic_DNA"/>
</dbReference>
<dbReference type="OrthoDB" id="4188028at2759"/>
<feature type="compositionally biased region" description="Low complexity" evidence="1">
    <location>
        <begin position="743"/>
        <end position="755"/>
    </location>
</feature>
<dbReference type="STRING" id="1262450.S3C9X7"/>
<evidence type="ECO:0000256" key="1">
    <source>
        <dbReference type="SAM" id="MobiDB-lite"/>
    </source>
</evidence>
<accession>S3C9X7</accession>
<feature type="compositionally biased region" description="Acidic residues" evidence="1">
    <location>
        <begin position="308"/>
        <end position="328"/>
    </location>
</feature>
<dbReference type="Proteomes" id="UP000016923">
    <property type="component" value="Unassembled WGS sequence"/>
</dbReference>
<gene>
    <name evidence="2" type="ORF">F503_05409</name>
</gene>
<reference evidence="2 3" key="1">
    <citation type="journal article" date="2013" name="BMC Genomics">
        <title>The genome and transcriptome of the pine saprophyte Ophiostoma piceae, and a comparison with the bark beetle-associated pine pathogen Grosmannia clavigera.</title>
        <authorList>
            <person name="Haridas S."/>
            <person name="Wang Y."/>
            <person name="Lim L."/>
            <person name="Massoumi Alamouti S."/>
            <person name="Jackman S."/>
            <person name="Docking R."/>
            <person name="Robertson G."/>
            <person name="Birol I."/>
            <person name="Bohlmann J."/>
            <person name="Breuil C."/>
        </authorList>
    </citation>
    <scope>NUCLEOTIDE SEQUENCE [LARGE SCALE GENOMIC DNA]</scope>
    <source>
        <strain evidence="2 3">UAMH 11346</strain>
    </source>
</reference>
<dbReference type="OMA" id="HRAWSNK"/>
<feature type="compositionally biased region" description="Polar residues" evidence="1">
    <location>
        <begin position="835"/>
        <end position="846"/>
    </location>
</feature>
<feature type="compositionally biased region" description="Basic and acidic residues" evidence="1">
    <location>
        <begin position="601"/>
        <end position="612"/>
    </location>
</feature>
<proteinExistence type="predicted"/>
<feature type="compositionally biased region" description="Polar residues" evidence="1">
    <location>
        <begin position="946"/>
        <end position="957"/>
    </location>
</feature>
<feature type="region of interest" description="Disordered" evidence="1">
    <location>
        <begin position="1"/>
        <end position="55"/>
    </location>
</feature>
<organism evidence="2 3">
    <name type="scientific">Ophiostoma piceae (strain UAMH 11346)</name>
    <name type="common">Sap stain fungus</name>
    <dbReference type="NCBI Taxonomy" id="1262450"/>
    <lineage>
        <taxon>Eukaryota</taxon>
        <taxon>Fungi</taxon>
        <taxon>Dikarya</taxon>
        <taxon>Ascomycota</taxon>
        <taxon>Pezizomycotina</taxon>
        <taxon>Sordariomycetes</taxon>
        <taxon>Sordariomycetidae</taxon>
        <taxon>Ophiostomatales</taxon>
        <taxon>Ophiostomataceae</taxon>
        <taxon>Ophiostoma</taxon>
    </lineage>
</organism>
<feature type="region of interest" description="Disordered" evidence="1">
    <location>
        <begin position="234"/>
        <end position="254"/>
    </location>
</feature>
<feature type="compositionally biased region" description="Pro residues" evidence="1">
    <location>
        <begin position="883"/>
        <end position="894"/>
    </location>
</feature>
<dbReference type="HOGENOM" id="CLU_002444_0_0_1"/>
<feature type="compositionally biased region" description="Low complexity" evidence="1">
    <location>
        <begin position="1051"/>
        <end position="1061"/>
    </location>
</feature>
<dbReference type="eggNOG" id="ENOG502QTAC">
    <property type="taxonomic scope" value="Eukaryota"/>
</dbReference>
<feature type="region of interest" description="Disordered" evidence="1">
    <location>
        <begin position="276"/>
        <end position="350"/>
    </location>
</feature>
<name>S3C9X7_OPHP1</name>
<feature type="compositionally biased region" description="Basic and acidic residues" evidence="1">
    <location>
        <begin position="1063"/>
        <end position="1079"/>
    </location>
</feature>
<feature type="compositionally biased region" description="Pro residues" evidence="1">
    <location>
        <begin position="923"/>
        <end position="935"/>
    </location>
</feature>
<feature type="compositionally biased region" description="Basic and acidic residues" evidence="1">
    <location>
        <begin position="694"/>
        <end position="704"/>
    </location>
</feature>
<feature type="compositionally biased region" description="Polar residues" evidence="1">
    <location>
        <begin position="1027"/>
        <end position="1043"/>
    </location>
</feature>
<feature type="compositionally biased region" description="Acidic residues" evidence="1">
    <location>
        <begin position="280"/>
        <end position="289"/>
    </location>
</feature>
<sequence>MSEPSAAPTTSFRGRGRGRGRSQAVRAHVARLAQARKAANGRRGRQKLYDHPKPQAASERLKELKAAFSTVANALRPALEDLADRNLDALKASSNAYRSVPEYDSVKSFLDSRFEEEQDINNNRLLYDTRLKDYIYESSSAITRDGFIRDIEDAKDRFVEAQLQRLDILERLHDNELPIDIVDDSWNFREISDERFLDVKAYVEYRTDMPYHPVYGNKVEVPCSKIITGPRLAGSDSALQASSKRKAEDEADAIPAPKRLIGGAVPRHISGLLSGVVAPTEDDDDDDAEGAGSPGRDSKRPSPTPQLADEEDDMLDDDDNGTPVGDEDGTARVKPSERLPPLPNGASEPDAYDVRLVNKRRTANFDVYNRILIPSLFDFEPHEIGFRDSTNDKSRGATKIKRGRFLGTPNSNTMHFDRSLWQYDATTYEEGELDEELIKKHSLHPKYGLVLRSSINEEEPPKKRVSGKDPIVFYTPHGRTLNSSRSIFIARLEDGAEVSAQRPAIAAAVDKFIEEEGVKADDVSAPADLLKDYREAKLKLWLGPRRVIRDETEEQEEIVDNAMEDNDEELSLAIQQDAQDHSQLEQDEPGHEQPASPSAQEGREDGADREDSSANVMAIKDLFGTLLDAASTLKTEAAAEDSSRIINPSIESHSAVAASSTSPPPPPRRAASKPFDPVRDVFMDDAPPVTSVEQPRHSSTDSRHGYASTLLLMASLASDRDYVPTYSRHQSHSQTPAPPPHYPYQSQPLPPSQASMRYPSSRGGSQEYAPVEAGSSTHPQPLPRSISMDPPQPYHHQAPPPQPQHEATLLDPRLFGEASHQQAQNPAPSDPAPPYNSSREPSNGFNGSAYYPPQPSAFVHPSAPADPYGPPAPLRGSQSYYMSPPPQHQPPPPQHIMRPYDNQYSSPQNQPPPPPSAYQAQQAPPPMMSQGPPSPHVYAAQPPYARSSSREYQQATQPYHGAANNGNYHDGPDTLDGINGDHESNGANGSNKLLKLGAAPTAHSRSSEWPTGNDRDRKHDYMPSNGEYDQQTSSPRRLSNTGISGEHGVTAASSASPAPSSGKELRTVPYEYEKIRDYEASEPPPSQGPTAIRGWAHNNNAKRNSASNKGGAAPVKVETTPEWDSNTLATAASTPNGSEDEKQKE</sequence>
<protein>
    <submittedName>
        <fullName evidence="2">Uncharacterized protein</fullName>
    </submittedName>
</protein>
<feature type="compositionally biased region" description="Low complexity" evidence="1">
    <location>
        <begin position="1098"/>
        <end position="1109"/>
    </location>
</feature>
<dbReference type="AlphaFoldDB" id="S3C9X7"/>
<dbReference type="VEuPathDB" id="FungiDB:F503_05409"/>
<feature type="region of interest" description="Disordered" evidence="1">
    <location>
        <begin position="652"/>
        <end position="704"/>
    </location>
</feature>
<feature type="region of interest" description="Disordered" evidence="1">
    <location>
        <begin position="722"/>
        <end position="1145"/>
    </location>
</feature>
<evidence type="ECO:0000313" key="3">
    <source>
        <dbReference type="Proteomes" id="UP000016923"/>
    </source>
</evidence>
<feature type="compositionally biased region" description="Pro residues" evidence="1">
    <location>
        <begin position="790"/>
        <end position="803"/>
    </location>
</feature>
<feature type="region of interest" description="Disordered" evidence="1">
    <location>
        <begin position="578"/>
        <end position="612"/>
    </location>
</feature>
<feature type="compositionally biased region" description="Polar residues" evidence="1">
    <location>
        <begin position="1122"/>
        <end position="1137"/>
    </location>
</feature>
<keyword evidence="3" id="KW-1185">Reference proteome</keyword>